<proteinExistence type="predicted"/>
<evidence type="ECO:0000259" key="1">
    <source>
        <dbReference type="PROSITE" id="PS51831"/>
    </source>
</evidence>
<dbReference type="Gene3D" id="1.10.3210.10">
    <property type="entry name" value="Hypothetical protein af1432"/>
    <property type="match status" value="1"/>
</dbReference>
<dbReference type="CDD" id="cd00077">
    <property type="entry name" value="HDc"/>
    <property type="match status" value="1"/>
</dbReference>
<dbReference type="STRING" id="1123243.SAMN02745190_02173"/>
<dbReference type="AlphaFoldDB" id="A0A1M5A396"/>
<organism evidence="2 3">
    <name type="scientific">Schwartzia succinivorans DSM 10502</name>
    <dbReference type="NCBI Taxonomy" id="1123243"/>
    <lineage>
        <taxon>Bacteria</taxon>
        <taxon>Bacillati</taxon>
        <taxon>Bacillota</taxon>
        <taxon>Negativicutes</taxon>
        <taxon>Selenomonadales</taxon>
        <taxon>Selenomonadaceae</taxon>
        <taxon>Schwartzia</taxon>
    </lineage>
</organism>
<keyword evidence="3" id="KW-1185">Reference proteome</keyword>
<dbReference type="RefSeq" id="WP_094756605.1">
    <property type="nucleotide sequence ID" value="NZ_FQUG01000010.1"/>
</dbReference>
<feature type="domain" description="HD" evidence="1">
    <location>
        <begin position="41"/>
        <end position="151"/>
    </location>
</feature>
<dbReference type="PROSITE" id="PS51831">
    <property type="entry name" value="HD"/>
    <property type="match status" value="1"/>
</dbReference>
<evidence type="ECO:0000313" key="3">
    <source>
        <dbReference type="Proteomes" id="UP000184404"/>
    </source>
</evidence>
<dbReference type="EMBL" id="FQUG01000010">
    <property type="protein sequence ID" value="SHF24416.1"/>
    <property type="molecule type" value="Genomic_DNA"/>
</dbReference>
<dbReference type="InterPro" id="IPR006675">
    <property type="entry name" value="HDIG_dom"/>
</dbReference>
<sequence length="175" mass="20344">MDKNLCDMDERVERILCHPLFTENMKRCEELERERVFCHHDIAHALNVARICYIIVLEHGLGYSRELVYAAALLHDIGRAAQYMTGESHHQAGMRLAGEILRDCGFENSDVLHIQDIIKKHCSHISAAEAEKWKQNKPETLLEAFDLADFWSRNCRTCTARTECYWEIKNDALVR</sequence>
<reference evidence="2 3" key="1">
    <citation type="submission" date="2016-11" db="EMBL/GenBank/DDBJ databases">
        <authorList>
            <person name="Jaros S."/>
            <person name="Januszkiewicz K."/>
            <person name="Wedrychowicz H."/>
        </authorList>
    </citation>
    <scope>NUCLEOTIDE SEQUENCE [LARGE SCALE GENOMIC DNA]</scope>
    <source>
        <strain evidence="2 3">DSM 10502</strain>
    </source>
</reference>
<dbReference type="SUPFAM" id="SSF109604">
    <property type="entry name" value="HD-domain/PDEase-like"/>
    <property type="match status" value="1"/>
</dbReference>
<dbReference type="OrthoDB" id="1669667at2"/>
<dbReference type="SMART" id="SM00471">
    <property type="entry name" value="HDc"/>
    <property type="match status" value="1"/>
</dbReference>
<gene>
    <name evidence="2" type="ORF">SAMN02745190_02173</name>
</gene>
<evidence type="ECO:0000313" key="2">
    <source>
        <dbReference type="EMBL" id="SHF24416.1"/>
    </source>
</evidence>
<accession>A0A1M5A396</accession>
<dbReference type="Pfam" id="PF01966">
    <property type="entry name" value="HD"/>
    <property type="match status" value="1"/>
</dbReference>
<dbReference type="Proteomes" id="UP000184404">
    <property type="component" value="Unassembled WGS sequence"/>
</dbReference>
<dbReference type="InterPro" id="IPR006674">
    <property type="entry name" value="HD_domain"/>
</dbReference>
<dbReference type="InterPro" id="IPR003607">
    <property type="entry name" value="HD/PDEase_dom"/>
</dbReference>
<dbReference type="NCBIfam" id="TIGR00277">
    <property type="entry name" value="HDIG"/>
    <property type="match status" value="1"/>
</dbReference>
<protein>
    <submittedName>
        <fullName evidence="2">HDIG domain-containing protein</fullName>
    </submittedName>
</protein>
<name>A0A1M5A396_9FIRM</name>